<feature type="signal peptide" evidence="1">
    <location>
        <begin position="1"/>
        <end position="21"/>
    </location>
</feature>
<dbReference type="PANTHER" id="PTHR33928:SF2">
    <property type="entry name" value="PECTATE LYASE SUPERFAMILY PROTEIN DOMAIN-CONTAINING PROTEIN-RELATED"/>
    <property type="match status" value="1"/>
</dbReference>
<feature type="domain" description="Rhamnogalacturonase A/B/Epimerase-like pectate lyase" evidence="2">
    <location>
        <begin position="72"/>
        <end position="308"/>
    </location>
</feature>
<dbReference type="CDD" id="cd23668">
    <property type="entry name" value="GH55_beta13glucanase-like"/>
    <property type="match status" value="1"/>
</dbReference>
<accession>A0A6A5UEQ7</accession>
<evidence type="ECO:0000259" key="2">
    <source>
        <dbReference type="Pfam" id="PF12708"/>
    </source>
</evidence>
<dbReference type="Proteomes" id="UP000800035">
    <property type="component" value="Unassembled WGS sequence"/>
</dbReference>
<dbReference type="SUPFAM" id="SSF51126">
    <property type="entry name" value="Pectin lyase-like"/>
    <property type="match status" value="2"/>
</dbReference>
<evidence type="ECO:0000256" key="1">
    <source>
        <dbReference type="SAM" id="SignalP"/>
    </source>
</evidence>
<dbReference type="EMBL" id="ML976984">
    <property type="protein sequence ID" value="KAF1959587.1"/>
    <property type="molecule type" value="Genomic_DNA"/>
</dbReference>
<keyword evidence="3" id="KW-0456">Lyase</keyword>
<organism evidence="3 4">
    <name type="scientific">Byssothecium circinans</name>
    <dbReference type="NCBI Taxonomy" id="147558"/>
    <lineage>
        <taxon>Eukaryota</taxon>
        <taxon>Fungi</taxon>
        <taxon>Dikarya</taxon>
        <taxon>Ascomycota</taxon>
        <taxon>Pezizomycotina</taxon>
        <taxon>Dothideomycetes</taxon>
        <taxon>Pleosporomycetidae</taxon>
        <taxon>Pleosporales</taxon>
        <taxon>Massarineae</taxon>
        <taxon>Massarinaceae</taxon>
        <taxon>Byssothecium</taxon>
    </lineage>
</organism>
<protein>
    <submittedName>
        <fullName evidence="3">Pectin lyase-like protein</fullName>
    </submittedName>
</protein>
<dbReference type="InterPro" id="IPR011050">
    <property type="entry name" value="Pectin_lyase_fold/virulence"/>
</dbReference>
<dbReference type="FunFam" id="2.160.20.10:FF:000049">
    <property type="entry name" value="Putative exo-beta-1,3-glucanase"/>
    <property type="match status" value="1"/>
</dbReference>
<reference evidence="3" key="1">
    <citation type="journal article" date="2020" name="Stud. Mycol.">
        <title>101 Dothideomycetes genomes: a test case for predicting lifestyles and emergence of pathogens.</title>
        <authorList>
            <person name="Haridas S."/>
            <person name="Albert R."/>
            <person name="Binder M."/>
            <person name="Bloem J."/>
            <person name="Labutti K."/>
            <person name="Salamov A."/>
            <person name="Andreopoulos B."/>
            <person name="Baker S."/>
            <person name="Barry K."/>
            <person name="Bills G."/>
            <person name="Bluhm B."/>
            <person name="Cannon C."/>
            <person name="Castanera R."/>
            <person name="Culley D."/>
            <person name="Daum C."/>
            <person name="Ezra D."/>
            <person name="Gonzalez J."/>
            <person name="Henrissat B."/>
            <person name="Kuo A."/>
            <person name="Liang C."/>
            <person name="Lipzen A."/>
            <person name="Lutzoni F."/>
            <person name="Magnuson J."/>
            <person name="Mondo S."/>
            <person name="Nolan M."/>
            <person name="Ohm R."/>
            <person name="Pangilinan J."/>
            <person name="Park H.-J."/>
            <person name="Ramirez L."/>
            <person name="Alfaro M."/>
            <person name="Sun H."/>
            <person name="Tritt A."/>
            <person name="Yoshinaga Y."/>
            <person name="Zwiers L.-H."/>
            <person name="Turgeon B."/>
            <person name="Goodwin S."/>
            <person name="Spatafora J."/>
            <person name="Crous P."/>
            <person name="Grigoriev I."/>
        </authorList>
    </citation>
    <scope>NUCLEOTIDE SEQUENCE</scope>
    <source>
        <strain evidence="3">CBS 675.92</strain>
    </source>
</reference>
<dbReference type="InterPro" id="IPR024535">
    <property type="entry name" value="RHGA/B-epi-like_pectate_lyase"/>
</dbReference>
<keyword evidence="4" id="KW-1185">Reference proteome</keyword>
<dbReference type="OrthoDB" id="3780432at2759"/>
<dbReference type="InterPro" id="IPR039279">
    <property type="entry name" value="QRT3-like"/>
</dbReference>
<feature type="domain" description="Rhamnogalacturonase A/B/Epimerase-like pectate lyase" evidence="2">
    <location>
        <begin position="447"/>
        <end position="514"/>
    </location>
</feature>
<dbReference type="GO" id="GO:0016829">
    <property type="term" value="F:lyase activity"/>
    <property type="evidence" value="ECO:0007669"/>
    <property type="project" value="UniProtKB-KW"/>
</dbReference>
<dbReference type="InterPro" id="IPR012334">
    <property type="entry name" value="Pectin_lyas_fold"/>
</dbReference>
<evidence type="ECO:0000313" key="3">
    <source>
        <dbReference type="EMBL" id="KAF1959587.1"/>
    </source>
</evidence>
<proteinExistence type="predicted"/>
<dbReference type="GO" id="GO:0004650">
    <property type="term" value="F:polygalacturonase activity"/>
    <property type="evidence" value="ECO:0007669"/>
    <property type="project" value="InterPro"/>
</dbReference>
<feature type="chain" id="PRO_5025386818" evidence="1">
    <location>
        <begin position="22"/>
        <end position="918"/>
    </location>
</feature>
<sequence>MSRSFTIWLALSWLVTALTWAHSTKFTDSLSQNLTSISPDDVFRRADNYWLADLASKGKMPLSPGGDNYKFFRNVKDYGAKGDGTTDDTEAINRAASEGNRCGLGCAGTSTLGAMVYFPSGTYRVTKPIVQYYYTQFIGDPRDRPVMKADREFKGVAVFDTDPYIPGANGAQWYINQNQFFRQIRNFNIDMRDMKTMNYDDNGQGHAPVGIHWQVAQATSLQNIKIQMRDDAKESAQTAIGIFTENGSGGLVSDLEFSGGFIGYQAGSQQFTMRNLKFTKVSTAVQITWTWGMTWQQIAVENCTVGFNITRKNPDSSGNGQGVGSLAIIDSTFKGSQYGVGILPLNDAEAPELVLENVLMTDTVIPVGIVADSSKGKVYIEGPGVDKNMTIKSWALGTRYASRDGKHEVTYGFVSPAPMKPPSLTDKAGKFFVRSRPQYENAGSNNWVVVTDKGVANDGTGDQTDAINKVLANGLKIYFPAGIYQVKGTLKIPPGSAIVGSGWSQIRGTGSFFGDAKNPKPMVQVGKPGDKGAVEISDMLFTVKGPTAGAILMEWNIKENIQGGAAMWDSHFRIGGAVDSDLTLKDCPQAGGFQEKCMAASMLLHVTKDASGYFENVWAWTADHDLDAPLGGATTSTSAFLNIFSGRGILIESKGPTWLYGTASEHNVLYQYELSGAENVYMGHLQTETPYFQPVPNALQPFPIGQFPADPDFKDCVNDTCKESWGLRIIDSKNVFVYSAGMYSFFNNYAQICLDPEDCQERLFRIGRSNYVWIFNIFTKGVKEVVSGFGEIPSIPFNFTAKTGFTSEIGVYLPFAGDGSVTNATVIFVDPSIWTNPQADVHCAPPCIMVLPPSTLTSATTITFPPLTTTLEVGWTTTINGMAKFTNTTQTTTITIPPVITSRLRREPPQTIPSSFSP</sequence>
<dbReference type="AlphaFoldDB" id="A0A6A5UEQ7"/>
<evidence type="ECO:0000313" key="4">
    <source>
        <dbReference type="Proteomes" id="UP000800035"/>
    </source>
</evidence>
<dbReference type="PANTHER" id="PTHR33928">
    <property type="entry name" value="POLYGALACTURONASE QRT3"/>
    <property type="match status" value="1"/>
</dbReference>
<dbReference type="Gene3D" id="2.160.20.10">
    <property type="entry name" value="Single-stranded right-handed beta-helix, Pectin lyase-like"/>
    <property type="match status" value="2"/>
</dbReference>
<keyword evidence="1" id="KW-0732">Signal</keyword>
<name>A0A6A5UEQ7_9PLEO</name>
<gene>
    <name evidence="3" type="ORF">CC80DRAFT_514092</name>
</gene>
<dbReference type="Pfam" id="PF12708">
    <property type="entry name" value="Pect-lyase_RHGA_epim"/>
    <property type="match status" value="2"/>
</dbReference>